<dbReference type="PANTHER" id="PTHR46268:SF6">
    <property type="entry name" value="UNIVERSAL STRESS PROTEIN UP12"/>
    <property type="match status" value="1"/>
</dbReference>
<dbReference type="CDD" id="cd00293">
    <property type="entry name" value="USP-like"/>
    <property type="match status" value="1"/>
</dbReference>
<dbReference type="InterPro" id="IPR006016">
    <property type="entry name" value="UspA"/>
</dbReference>
<evidence type="ECO:0000313" key="3">
    <source>
        <dbReference type="EMBL" id="QEX16438.1"/>
    </source>
</evidence>
<dbReference type="InterPro" id="IPR014729">
    <property type="entry name" value="Rossmann-like_a/b/a_fold"/>
</dbReference>
<comment type="similarity">
    <text evidence="1">Belongs to the universal stress protein A family.</text>
</comment>
<reference evidence="3 4" key="1">
    <citation type="submission" date="2019-08" db="EMBL/GenBank/DDBJ databases">
        <title>Hyperibacter terrae gen. nov., sp. nov. and Hyperibacter viscosus sp. nov., two new members in the family Rhodospirillaceae isolated from the rhizosphere of Hypericum perforatum.</title>
        <authorList>
            <person name="Noviana Z."/>
        </authorList>
    </citation>
    <scope>NUCLEOTIDE SEQUENCE [LARGE SCALE GENOMIC DNA]</scope>
    <source>
        <strain evidence="3 4">R5913</strain>
    </source>
</reference>
<dbReference type="Proteomes" id="UP000326202">
    <property type="component" value="Chromosome"/>
</dbReference>
<dbReference type="AlphaFoldDB" id="A0A5J6MG34"/>
<dbReference type="InterPro" id="IPR006015">
    <property type="entry name" value="Universal_stress_UspA"/>
</dbReference>
<feature type="domain" description="UspA" evidence="2">
    <location>
        <begin position="1"/>
        <end position="140"/>
    </location>
</feature>
<keyword evidence="4" id="KW-1185">Reference proteome</keyword>
<sequence length="147" mass="15937">MFKSILVPIDIAHRSSWQFALPQAIELARAGGGALTVMTVVRDVKAMLEGVHLGYQLEMMVTDAKGRLAEIVASHRAEGQAMEEVVRLGSIGHEILDAARECGADLIVMASHRPEMRDYLIGPNAAHVAQHASCSVLVLRRFEPSPA</sequence>
<evidence type="ECO:0000256" key="1">
    <source>
        <dbReference type="ARBA" id="ARBA00008791"/>
    </source>
</evidence>
<evidence type="ECO:0000313" key="4">
    <source>
        <dbReference type="Proteomes" id="UP000326202"/>
    </source>
</evidence>
<dbReference type="PANTHER" id="PTHR46268">
    <property type="entry name" value="STRESS RESPONSE PROTEIN NHAX"/>
    <property type="match status" value="1"/>
</dbReference>
<dbReference type="Pfam" id="PF00582">
    <property type="entry name" value="Usp"/>
    <property type="match status" value="1"/>
</dbReference>
<dbReference type="PRINTS" id="PR01438">
    <property type="entry name" value="UNVRSLSTRESS"/>
</dbReference>
<dbReference type="OrthoDB" id="9792500at2"/>
<dbReference type="EMBL" id="CP042906">
    <property type="protein sequence ID" value="QEX16438.1"/>
    <property type="molecule type" value="Genomic_DNA"/>
</dbReference>
<protein>
    <submittedName>
        <fullName evidence="3">Universal stress protein UspA</fullName>
    </submittedName>
</protein>
<accession>A0A5J6MG34</accession>
<dbReference type="SUPFAM" id="SSF52402">
    <property type="entry name" value="Adenine nucleotide alpha hydrolases-like"/>
    <property type="match status" value="1"/>
</dbReference>
<dbReference type="Gene3D" id="3.40.50.620">
    <property type="entry name" value="HUPs"/>
    <property type="match status" value="1"/>
</dbReference>
<gene>
    <name evidence="3" type="ORF">FRZ44_17310</name>
</gene>
<dbReference type="KEGG" id="htq:FRZ44_17310"/>
<proteinExistence type="inferred from homology"/>
<dbReference type="RefSeq" id="WP_151176794.1">
    <property type="nucleotide sequence ID" value="NZ_CP042906.1"/>
</dbReference>
<name>A0A5J6MG34_9PROT</name>
<organism evidence="3 4">
    <name type="scientific">Hypericibacter terrae</name>
    <dbReference type="NCBI Taxonomy" id="2602015"/>
    <lineage>
        <taxon>Bacteria</taxon>
        <taxon>Pseudomonadati</taxon>
        <taxon>Pseudomonadota</taxon>
        <taxon>Alphaproteobacteria</taxon>
        <taxon>Rhodospirillales</taxon>
        <taxon>Dongiaceae</taxon>
        <taxon>Hypericibacter</taxon>
    </lineage>
</organism>
<evidence type="ECO:0000259" key="2">
    <source>
        <dbReference type="Pfam" id="PF00582"/>
    </source>
</evidence>